<dbReference type="GO" id="GO:0005634">
    <property type="term" value="C:nucleus"/>
    <property type="evidence" value="ECO:0007669"/>
    <property type="project" value="TreeGrafter"/>
</dbReference>
<protein>
    <recommendedName>
        <fullName evidence="7">U6 snRNA phosphodiesterase 1</fullName>
    </recommendedName>
    <alternativeName>
        <fullName evidence="8">3'-5' RNA exonuclease USB1</fullName>
    </alternativeName>
</protein>
<evidence type="ECO:0000313" key="12">
    <source>
        <dbReference type="RefSeq" id="XP_054943501.1"/>
    </source>
</evidence>
<keyword evidence="4" id="KW-0539">Nucleus</keyword>
<dbReference type="AlphaFoldDB" id="A0A9W2WW91"/>
<keyword evidence="1" id="KW-0540">Nuclease</keyword>
<evidence type="ECO:0000256" key="10">
    <source>
        <dbReference type="SAM" id="MobiDB-lite"/>
    </source>
</evidence>
<dbReference type="Proteomes" id="UP000248484">
    <property type="component" value="Chromosome 10"/>
</dbReference>
<dbReference type="PANTHER" id="PTHR13522">
    <property type="entry name" value="U6 SNRNA PHOSPHODIESTERASE 1"/>
    <property type="match status" value="1"/>
</dbReference>
<feature type="region of interest" description="Disordered" evidence="10">
    <location>
        <begin position="1"/>
        <end position="47"/>
    </location>
</feature>
<name>A0A9W2WW91_PHYMC</name>
<dbReference type="Pfam" id="PF09749">
    <property type="entry name" value="HVSL"/>
    <property type="match status" value="1"/>
</dbReference>
<comment type="catalytic activity">
    <reaction evidence="5">
        <text>a 3'-end uridylyl-uridine-RNA = a 3'-end 2',3'-cyclophospho-uridine-RNA + uridine</text>
        <dbReference type="Rhea" id="RHEA:46052"/>
        <dbReference type="Rhea" id="RHEA-COMP:17384"/>
        <dbReference type="Rhea" id="RHEA-COMP:17385"/>
        <dbReference type="ChEBI" id="CHEBI:16704"/>
        <dbReference type="ChEBI" id="CHEBI:85643"/>
        <dbReference type="ChEBI" id="CHEBI:85644"/>
    </reaction>
    <physiologicalReaction direction="left-to-right" evidence="5">
        <dbReference type="Rhea" id="RHEA:46053"/>
    </physiologicalReaction>
</comment>
<keyword evidence="11" id="KW-1185">Reference proteome</keyword>
<dbReference type="KEGG" id="pcad:102976112"/>
<dbReference type="InterPro" id="IPR027521">
    <property type="entry name" value="Usb1"/>
</dbReference>
<evidence type="ECO:0000256" key="2">
    <source>
        <dbReference type="ARBA" id="ARBA00022801"/>
    </source>
</evidence>
<dbReference type="PANTHER" id="PTHR13522:SF3">
    <property type="entry name" value="U6 SNRNA PHOSPHODIESTERASE 1"/>
    <property type="match status" value="1"/>
</dbReference>
<evidence type="ECO:0000313" key="11">
    <source>
        <dbReference type="Proteomes" id="UP000248484"/>
    </source>
</evidence>
<gene>
    <name evidence="12" type="primary">LOC102976112</name>
</gene>
<comment type="function">
    <text evidence="9">3'-5' RNA exonuclease that trims the 3' end of oligo(U) and oligo(A) tracts of the pre-U6 small nuclear RNA (snRNA) molecule, leading to the formation of a mature U6 snRNA 3' end-terminated with a 2',3'-cyclic phosphate. Participates in the U6 snRNA 3' end processing that prevents U6 snRNA degradation. In addition also removes uridines from the 3' end of U6atac snRNA and possibly the vault RNA VTRNA1-1.</text>
</comment>
<proteinExistence type="predicted"/>
<dbReference type="RefSeq" id="XP_054943501.1">
    <property type="nucleotide sequence ID" value="XM_055087526.1"/>
</dbReference>
<keyword evidence="2" id="KW-0378">Hydrolase</keyword>
<evidence type="ECO:0000256" key="5">
    <source>
        <dbReference type="ARBA" id="ARBA00029300"/>
    </source>
</evidence>
<evidence type="ECO:0000256" key="3">
    <source>
        <dbReference type="ARBA" id="ARBA00023239"/>
    </source>
</evidence>
<sequence length="90" mass="9410">MSAAPRVGYSSSSSEDEAEAGARGRPGTGGCSLGQSPLPSQKLPVPDSVLDMFPGTEEWPADGSAKHGGRVLTFPHERGNWATHVYVPCE</sequence>
<dbReference type="GO" id="GO:0034477">
    <property type="term" value="P:U6 snRNA 3'-end processing"/>
    <property type="evidence" value="ECO:0007669"/>
    <property type="project" value="InterPro"/>
</dbReference>
<evidence type="ECO:0000256" key="9">
    <source>
        <dbReference type="ARBA" id="ARBA00046102"/>
    </source>
</evidence>
<evidence type="ECO:0000256" key="7">
    <source>
        <dbReference type="ARBA" id="ARBA00029543"/>
    </source>
</evidence>
<dbReference type="OrthoDB" id="49151at2759"/>
<accession>A0A9W2WW91</accession>
<feature type="compositionally biased region" description="Low complexity" evidence="10">
    <location>
        <begin position="1"/>
        <end position="13"/>
    </location>
</feature>
<evidence type="ECO:0000256" key="8">
    <source>
        <dbReference type="ARBA" id="ARBA00030030"/>
    </source>
</evidence>
<evidence type="ECO:0000256" key="4">
    <source>
        <dbReference type="ARBA" id="ARBA00023242"/>
    </source>
</evidence>
<dbReference type="GO" id="GO:0016829">
    <property type="term" value="F:lyase activity"/>
    <property type="evidence" value="ECO:0007669"/>
    <property type="project" value="UniProtKB-KW"/>
</dbReference>
<dbReference type="GeneID" id="102976112"/>
<comment type="catalytic activity">
    <reaction evidence="6">
        <text>a 3'-end uridylyl-adenosine-RNA = a 3'-end 2',3'-cyclophospho-uridine-RNA + adenosine</text>
        <dbReference type="Rhea" id="RHEA:67896"/>
        <dbReference type="Rhea" id="RHEA-COMP:17385"/>
        <dbReference type="Rhea" id="RHEA-COMP:17386"/>
        <dbReference type="ChEBI" id="CHEBI:16335"/>
        <dbReference type="ChEBI" id="CHEBI:85644"/>
        <dbReference type="ChEBI" id="CHEBI:176518"/>
    </reaction>
    <physiologicalReaction direction="left-to-right" evidence="6">
        <dbReference type="Rhea" id="RHEA:67897"/>
    </physiologicalReaction>
</comment>
<dbReference type="GO" id="GO:0000175">
    <property type="term" value="F:3'-5'-RNA exonuclease activity"/>
    <property type="evidence" value="ECO:0007669"/>
    <property type="project" value="TreeGrafter"/>
</dbReference>
<keyword evidence="3" id="KW-0456">Lyase</keyword>
<evidence type="ECO:0000256" key="6">
    <source>
        <dbReference type="ARBA" id="ARBA00029305"/>
    </source>
</evidence>
<reference evidence="12" key="1">
    <citation type="submission" date="2025-08" db="UniProtKB">
        <authorList>
            <consortium name="RefSeq"/>
        </authorList>
    </citation>
    <scope>IDENTIFICATION</scope>
    <source>
        <tissue evidence="12">Muscle</tissue>
    </source>
</reference>
<organism evidence="11 12">
    <name type="scientific">Physeter macrocephalus</name>
    <name type="common">Sperm whale</name>
    <name type="synonym">Physeter catodon</name>
    <dbReference type="NCBI Taxonomy" id="9755"/>
    <lineage>
        <taxon>Eukaryota</taxon>
        <taxon>Metazoa</taxon>
        <taxon>Chordata</taxon>
        <taxon>Craniata</taxon>
        <taxon>Vertebrata</taxon>
        <taxon>Euteleostomi</taxon>
        <taxon>Mammalia</taxon>
        <taxon>Eutheria</taxon>
        <taxon>Laurasiatheria</taxon>
        <taxon>Artiodactyla</taxon>
        <taxon>Whippomorpha</taxon>
        <taxon>Cetacea</taxon>
        <taxon>Odontoceti</taxon>
        <taxon>Physeteridae</taxon>
        <taxon>Physeter</taxon>
    </lineage>
</organism>
<evidence type="ECO:0000256" key="1">
    <source>
        <dbReference type="ARBA" id="ARBA00022722"/>
    </source>
</evidence>